<dbReference type="Proteomes" id="UP000031030">
    <property type="component" value="Unassembled WGS sequence"/>
</dbReference>
<dbReference type="InterPro" id="IPR052021">
    <property type="entry name" value="Type-I_RS_S_subunit"/>
</dbReference>
<keyword evidence="4" id="KW-1185">Reference proteome</keyword>
<evidence type="ECO:0008006" key="5">
    <source>
        <dbReference type="Google" id="ProtNLM"/>
    </source>
</evidence>
<dbReference type="EMBL" id="JTDK01000018">
    <property type="protein sequence ID" value="KHK95855.1"/>
    <property type="molecule type" value="Genomic_DNA"/>
</dbReference>
<dbReference type="Gene3D" id="3.90.220.20">
    <property type="entry name" value="DNA methylase specificity domains"/>
    <property type="match status" value="2"/>
</dbReference>
<keyword evidence="2" id="KW-0238">DNA-binding</keyword>
<comment type="caution">
    <text evidence="3">The sequence shown here is derived from an EMBL/GenBank/DDBJ whole genome shotgun (WGS) entry which is preliminary data.</text>
</comment>
<name>A0A0B1ZXC4_9MICO</name>
<evidence type="ECO:0000313" key="3">
    <source>
        <dbReference type="EMBL" id="KHK95855.1"/>
    </source>
</evidence>
<dbReference type="GO" id="GO:0009307">
    <property type="term" value="P:DNA restriction-modification system"/>
    <property type="evidence" value="ECO:0007669"/>
    <property type="project" value="UniProtKB-KW"/>
</dbReference>
<evidence type="ECO:0000256" key="1">
    <source>
        <dbReference type="ARBA" id="ARBA00022747"/>
    </source>
</evidence>
<dbReference type="PANTHER" id="PTHR30408">
    <property type="entry name" value="TYPE-1 RESTRICTION ENZYME ECOKI SPECIFICITY PROTEIN"/>
    <property type="match status" value="1"/>
</dbReference>
<dbReference type="SUPFAM" id="SSF116734">
    <property type="entry name" value="DNA methylase specificity domain"/>
    <property type="match status" value="2"/>
</dbReference>
<evidence type="ECO:0000313" key="4">
    <source>
        <dbReference type="Proteomes" id="UP000031030"/>
    </source>
</evidence>
<dbReference type="STRING" id="1348253.LK09_17660"/>
<sequence length="287" mass="31079">MPRANWDFIRELEISLPPLAVQHAVVCGLERETAEIDAFIADQEDLISLLTERRAATITRAVTKGLDPAVRMKDSGLHFAGIIPCTWAVVKLKRLGSIRYGIGEPPPYVGDGTPLIRATNVSEGHISGDRMVFVDPSDIPQQRILWLEYGDIIVVRSGALTGDSALVPSQYARSIAGFDMVFRASAGVEPRFIQYALLSTYVRMAQLEVASARAAQPHLNAQELGDALIAVGSFEDQRAIADYLDRETAELDAAIADAREAIALSRERRGALISAAVTGKIDVRGAA</sequence>
<dbReference type="InterPro" id="IPR044946">
    <property type="entry name" value="Restrct_endonuc_typeI_TRD_sf"/>
</dbReference>
<dbReference type="PANTHER" id="PTHR30408:SF12">
    <property type="entry name" value="TYPE I RESTRICTION ENZYME MJAVIII SPECIFICITY SUBUNIT"/>
    <property type="match status" value="1"/>
</dbReference>
<protein>
    <recommendedName>
        <fullName evidence="5">Type I restriction modification DNA specificity domain-containing protein</fullName>
    </recommendedName>
</protein>
<dbReference type="AlphaFoldDB" id="A0A0B1ZXC4"/>
<organism evidence="3 4">
    <name type="scientific">Microbacterium mangrovi</name>
    <dbReference type="NCBI Taxonomy" id="1348253"/>
    <lineage>
        <taxon>Bacteria</taxon>
        <taxon>Bacillati</taxon>
        <taxon>Actinomycetota</taxon>
        <taxon>Actinomycetes</taxon>
        <taxon>Micrococcales</taxon>
        <taxon>Microbacteriaceae</taxon>
        <taxon>Microbacterium</taxon>
    </lineage>
</organism>
<accession>A0A0B1ZXC4</accession>
<dbReference type="GO" id="GO:0003677">
    <property type="term" value="F:DNA binding"/>
    <property type="evidence" value="ECO:0007669"/>
    <property type="project" value="UniProtKB-KW"/>
</dbReference>
<gene>
    <name evidence="3" type="ORF">LK09_17660</name>
</gene>
<reference evidence="3 4" key="1">
    <citation type="submission" date="2014-11" db="EMBL/GenBank/DDBJ databases">
        <title>Genome sequence of Microbacterium mangrovi MUSC 115(T).</title>
        <authorList>
            <person name="Lee L.-H."/>
        </authorList>
    </citation>
    <scope>NUCLEOTIDE SEQUENCE [LARGE SCALE GENOMIC DNA]</scope>
    <source>
        <strain evidence="3 4">MUSC 115</strain>
    </source>
</reference>
<keyword evidence="1" id="KW-0680">Restriction system</keyword>
<proteinExistence type="predicted"/>
<evidence type="ECO:0000256" key="2">
    <source>
        <dbReference type="ARBA" id="ARBA00023125"/>
    </source>
</evidence>